<dbReference type="GO" id="GO:0009279">
    <property type="term" value="C:cell outer membrane"/>
    <property type="evidence" value="ECO:0007669"/>
    <property type="project" value="UniProtKB-SubCell"/>
</dbReference>
<evidence type="ECO:0000256" key="7">
    <source>
        <dbReference type="PROSITE-ProRule" id="PRU01360"/>
    </source>
</evidence>
<evidence type="ECO:0000313" key="9">
    <source>
        <dbReference type="EMBL" id="EDV07554.1"/>
    </source>
</evidence>
<dbReference type="InterPro" id="IPR023996">
    <property type="entry name" value="TonB-dep_OMP_SusC/RagA"/>
</dbReference>
<keyword evidence="5 7" id="KW-0472">Membrane</keyword>
<dbReference type="NCBIfam" id="TIGR04056">
    <property type="entry name" value="OMP_RagA_SusC"/>
    <property type="match status" value="1"/>
</dbReference>
<dbReference type="NCBIfam" id="TIGR04057">
    <property type="entry name" value="SusC_RagA_signa"/>
    <property type="match status" value="1"/>
</dbReference>
<dbReference type="eggNOG" id="COG1629">
    <property type="taxonomic scope" value="Bacteria"/>
</dbReference>
<dbReference type="EMBL" id="ABJL02000002">
    <property type="protein sequence ID" value="EDV07554.1"/>
    <property type="molecule type" value="Genomic_DNA"/>
</dbReference>
<protein>
    <submittedName>
        <fullName evidence="9">TonB-linked outer membrane protein, SusC/RagA family</fullName>
    </submittedName>
</protein>
<evidence type="ECO:0000256" key="6">
    <source>
        <dbReference type="ARBA" id="ARBA00023237"/>
    </source>
</evidence>
<dbReference type="SUPFAM" id="SSF56935">
    <property type="entry name" value="Porins"/>
    <property type="match status" value="1"/>
</dbReference>
<dbReference type="STRING" id="471870.BACINT_00331"/>
<dbReference type="Gene3D" id="2.170.130.10">
    <property type="entry name" value="TonB-dependent receptor, plug domain"/>
    <property type="match status" value="1"/>
</dbReference>
<reference evidence="9 10" key="1">
    <citation type="submission" date="2008-04" db="EMBL/GenBank/DDBJ databases">
        <title>Draft genome sequence of Bacteroides intestinalis (DSM 17393).</title>
        <authorList>
            <person name="Sudarsanam P."/>
            <person name="Ley R."/>
            <person name="Guruge J."/>
            <person name="Turnbaugh P.J."/>
            <person name="Mahowald M."/>
            <person name="Liep D."/>
            <person name="Gordon J."/>
        </authorList>
    </citation>
    <scope>NUCLEOTIDE SEQUENCE [LARGE SCALE GENOMIC DNA]</scope>
    <source>
        <strain evidence="9 10">DSM 17393</strain>
    </source>
</reference>
<evidence type="ECO:0000256" key="4">
    <source>
        <dbReference type="ARBA" id="ARBA00022692"/>
    </source>
</evidence>
<comment type="subcellular location">
    <subcellularLocation>
        <location evidence="1 7">Cell outer membrane</location>
        <topology evidence="1 7">Multi-pass membrane protein</topology>
    </subcellularLocation>
</comment>
<reference evidence="9 10" key="2">
    <citation type="submission" date="2008-04" db="EMBL/GenBank/DDBJ databases">
        <authorList>
            <person name="Fulton L."/>
            <person name="Clifton S."/>
            <person name="Fulton B."/>
            <person name="Xu J."/>
            <person name="Minx P."/>
            <person name="Pepin K.H."/>
            <person name="Johnson M."/>
            <person name="Thiruvilangam P."/>
            <person name="Bhonagiri V."/>
            <person name="Nash W.E."/>
            <person name="Mardis E.R."/>
            <person name="Wilson R.K."/>
        </authorList>
    </citation>
    <scope>NUCLEOTIDE SEQUENCE [LARGE SCALE GENOMIC DNA]</scope>
    <source>
        <strain evidence="9 10">DSM 17393</strain>
    </source>
</reference>
<accession>B3C5Z7</accession>
<dbReference type="InterPro" id="IPR023997">
    <property type="entry name" value="TonB-dep_OMP_SusC/RagA_CS"/>
</dbReference>
<name>B3C5Z7_9BACE</name>
<dbReference type="AlphaFoldDB" id="B3C5Z7"/>
<evidence type="ECO:0000256" key="2">
    <source>
        <dbReference type="ARBA" id="ARBA00022448"/>
    </source>
</evidence>
<dbReference type="Pfam" id="PF13715">
    <property type="entry name" value="CarbopepD_reg_2"/>
    <property type="match status" value="1"/>
</dbReference>
<keyword evidence="2 7" id="KW-0813">Transport</keyword>
<feature type="domain" description="TonB-dependent receptor plug" evidence="8">
    <location>
        <begin position="150"/>
        <end position="256"/>
    </location>
</feature>
<comment type="caution">
    <text evidence="9">The sequence shown here is derived from an EMBL/GenBank/DDBJ whole genome shotgun (WGS) entry which is preliminary data.</text>
</comment>
<sequence length="1055" mass="117583">MNVINQILIKRKTMKSDLSRNKWKAYAALLLCAGLIAGHPLVMRAESNGQSVQTVQQQQIRVKGTVNDTMGPIIGASVVEKGNISNGTITDIDGNFVLSVKPDAILVISYIGYQSQEIQAVPGKVISIVLKEDSEMLDEVVVVGYGTAKKSDLTGSVVRADIKALENSPSVNIFQGLKGVVPGLNIGTSTTAGGNPEISIRGRNSISGTTGPLIVLDGIIYRGEITDINPSDIESIDVLKDASSAAIYGSQAANGVLMITTKNAKGMSKPIIEYSGSFSFQSLINHDLKRLDKDGFLNQLADLKIGESRMGDDLLQRNPNFDPTLSFRDENIAGGYLNGTNVDWEGLLTESVPYIQNHSLSVRGKGDLSSYFLSFGFTDQKNLVVNDTYKRYNIRVNLDTEITKWLKVGTQSFFTLSDFSGVAPSFSNVIGMPVFVSPYKEDGKTLKEQNYMGNVNPLLAIQNPNTDKRYLLNGTFYADVKLPVKGLSYRVNYSNAMTFYRNYKFEPYANSQLGQGYKKNSHQSEWTLDHILTYKNDFGKHSVNATFVYGVEKRSYETTTATGYNFTNKSLGYDYMEAAQSDLNKITSEAWEEASLYNMLRLGYTFDGKYMFTGTIRRDGFSGFGKNNKFGYFPTAAIAWRINEESFLKDKQNWIDNLKLRLSYGMSGNRTTGRYSTMAHMSTKLPFSTSGSESPGGYVFGDGATGQLTQVVSKMSNLDLSWETTTAFNVGVDFSVLNARLFGNFEFYVSNTKDLLYDINIPNMNGMFSSTVPTNIGKLKNVGYEFSITGVPVRTKDFEWSVTGNFSLNKNKVVSILGIDADGDGREDDLVSSKIFMNKPYGVVYDYNIIGMWQVEDYNKGIIPSGFTYGTYKIEDIDKDGKYTADMDRKILGYTDPLYRFSIQNDFKYKNFNLKVFINAVQGGSDHYLGQPASGIPTPDNLSTWSFYKFDYWTPENPDAKYRQLGTYTEALGAGFSPYVSRSFIRLQELSLSYNLPQDWLKKIFISRAKVYISATNLFTITSWDGWDPEIGMGLTYNTNYPTQKNYTIGVNFEF</sequence>
<dbReference type="InterPro" id="IPR037066">
    <property type="entry name" value="Plug_dom_sf"/>
</dbReference>
<dbReference type="InterPro" id="IPR036942">
    <property type="entry name" value="Beta-barrel_TonB_sf"/>
</dbReference>
<evidence type="ECO:0000256" key="1">
    <source>
        <dbReference type="ARBA" id="ARBA00004571"/>
    </source>
</evidence>
<keyword evidence="6 7" id="KW-0998">Cell outer membrane</keyword>
<proteinExistence type="inferred from homology"/>
<organism evidence="9 10">
    <name type="scientific">Bacteroides intestinalis DSM 17393</name>
    <dbReference type="NCBI Taxonomy" id="471870"/>
    <lineage>
        <taxon>Bacteria</taxon>
        <taxon>Pseudomonadati</taxon>
        <taxon>Bacteroidota</taxon>
        <taxon>Bacteroidia</taxon>
        <taxon>Bacteroidales</taxon>
        <taxon>Bacteroidaceae</taxon>
        <taxon>Bacteroides</taxon>
    </lineage>
</organism>
<dbReference type="PROSITE" id="PS52016">
    <property type="entry name" value="TONB_DEPENDENT_REC_3"/>
    <property type="match status" value="1"/>
</dbReference>
<keyword evidence="4 7" id="KW-0812">Transmembrane</keyword>
<gene>
    <name evidence="9" type="ORF">BACINT_00331</name>
</gene>
<dbReference type="InterPro" id="IPR039426">
    <property type="entry name" value="TonB-dep_rcpt-like"/>
</dbReference>
<dbReference type="SUPFAM" id="SSF49464">
    <property type="entry name" value="Carboxypeptidase regulatory domain-like"/>
    <property type="match status" value="1"/>
</dbReference>
<dbReference type="Gene3D" id="2.40.170.20">
    <property type="entry name" value="TonB-dependent receptor, beta-barrel domain"/>
    <property type="match status" value="1"/>
</dbReference>
<keyword evidence="3 7" id="KW-1134">Transmembrane beta strand</keyword>
<evidence type="ECO:0000256" key="5">
    <source>
        <dbReference type="ARBA" id="ARBA00023136"/>
    </source>
</evidence>
<evidence type="ECO:0000256" key="3">
    <source>
        <dbReference type="ARBA" id="ARBA00022452"/>
    </source>
</evidence>
<comment type="similarity">
    <text evidence="7">Belongs to the TonB-dependent receptor family.</text>
</comment>
<evidence type="ECO:0000259" key="8">
    <source>
        <dbReference type="Pfam" id="PF07715"/>
    </source>
</evidence>
<dbReference type="Proteomes" id="UP000004596">
    <property type="component" value="Unassembled WGS sequence"/>
</dbReference>
<dbReference type="InterPro" id="IPR012910">
    <property type="entry name" value="Plug_dom"/>
</dbReference>
<evidence type="ECO:0000313" key="10">
    <source>
        <dbReference type="Proteomes" id="UP000004596"/>
    </source>
</evidence>
<dbReference type="Pfam" id="PF07715">
    <property type="entry name" value="Plug"/>
    <property type="match status" value="1"/>
</dbReference>
<dbReference type="InterPro" id="IPR008969">
    <property type="entry name" value="CarboxyPept-like_regulatory"/>
</dbReference>